<dbReference type="GO" id="GO:0034975">
    <property type="term" value="P:protein folding in endoplasmic reticulum"/>
    <property type="evidence" value="ECO:0007669"/>
    <property type="project" value="TreeGrafter"/>
</dbReference>
<evidence type="ECO:0000256" key="8">
    <source>
        <dbReference type="SAM" id="Phobius"/>
    </source>
</evidence>
<evidence type="ECO:0000256" key="1">
    <source>
        <dbReference type="ARBA" id="ARBA00004477"/>
    </source>
</evidence>
<dbReference type="PANTHER" id="PTHR20994">
    <property type="entry name" value="ER MEMBRANE PROTEIN COMPLEX SUBUNIT 6"/>
    <property type="match status" value="1"/>
</dbReference>
<dbReference type="InterPro" id="IPR029008">
    <property type="entry name" value="EMC6-like"/>
</dbReference>
<evidence type="ECO:0000256" key="4">
    <source>
        <dbReference type="ARBA" id="ARBA00022692"/>
    </source>
</evidence>
<protein>
    <recommendedName>
        <fullName evidence="3">ER membrane protein complex subunit 6</fullName>
    </recommendedName>
</protein>
<dbReference type="OMA" id="MKANFEW"/>
<dbReference type="OrthoDB" id="16510at2759"/>
<gene>
    <name evidence="9" type="ORF">BCR43DRAFT_171051</name>
</gene>
<evidence type="ECO:0000256" key="2">
    <source>
        <dbReference type="ARBA" id="ARBA00009436"/>
    </source>
</evidence>
<dbReference type="GO" id="GO:0072546">
    <property type="term" value="C:EMC complex"/>
    <property type="evidence" value="ECO:0007669"/>
    <property type="project" value="InterPro"/>
</dbReference>
<evidence type="ECO:0000256" key="3">
    <source>
        <dbReference type="ARBA" id="ARBA00020827"/>
    </source>
</evidence>
<keyword evidence="6 8" id="KW-1133">Transmembrane helix</keyword>
<name>A0A1X2HPC1_SYNRA</name>
<comment type="similarity">
    <text evidence="2">Belongs to the EMC6 family.</text>
</comment>
<dbReference type="Pfam" id="PF07019">
    <property type="entry name" value="EMC6"/>
    <property type="match status" value="1"/>
</dbReference>
<evidence type="ECO:0000256" key="5">
    <source>
        <dbReference type="ARBA" id="ARBA00022824"/>
    </source>
</evidence>
<sequence>MNNNVNPPNQEAHKYMQPHVAHNAKQLQFIRSCFAAIAGSAAGILGLTNWSGFFFYGISWSLLATLLVAINCHRSPALYFMNGWRALVIDGALGSLMSYILFHTFLYGLVHLYQ</sequence>
<dbReference type="STRING" id="13706.A0A1X2HPC1"/>
<dbReference type="InParanoid" id="A0A1X2HPC1"/>
<dbReference type="EMBL" id="MCGN01000002">
    <property type="protein sequence ID" value="ORZ01198.1"/>
    <property type="molecule type" value="Genomic_DNA"/>
</dbReference>
<feature type="transmembrane region" description="Helical" evidence="8">
    <location>
        <begin position="53"/>
        <end position="72"/>
    </location>
</feature>
<dbReference type="FunCoup" id="A0A1X2HPC1">
    <property type="interactions" value="216"/>
</dbReference>
<evidence type="ECO:0000256" key="6">
    <source>
        <dbReference type="ARBA" id="ARBA00022989"/>
    </source>
</evidence>
<dbReference type="InterPro" id="IPR008504">
    <property type="entry name" value="Emc6"/>
</dbReference>
<accession>A0A1X2HPC1</accession>
<feature type="transmembrane region" description="Helical" evidence="8">
    <location>
        <begin position="84"/>
        <end position="110"/>
    </location>
</feature>
<reference evidence="9 10" key="1">
    <citation type="submission" date="2016-07" db="EMBL/GenBank/DDBJ databases">
        <title>Pervasive Adenine N6-methylation of Active Genes in Fungi.</title>
        <authorList>
            <consortium name="DOE Joint Genome Institute"/>
            <person name="Mondo S.J."/>
            <person name="Dannebaum R.O."/>
            <person name="Kuo R.C."/>
            <person name="Labutti K."/>
            <person name="Haridas S."/>
            <person name="Kuo A."/>
            <person name="Salamov A."/>
            <person name="Ahrendt S.R."/>
            <person name="Lipzen A."/>
            <person name="Sullivan W."/>
            <person name="Andreopoulos W.B."/>
            <person name="Clum A."/>
            <person name="Lindquist E."/>
            <person name="Daum C."/>
            <person name="Ramamoorthy G.K."/>
            <person name="Gryganskyi A."/>
            <person name="Culley D."/>
            <person name="Magnuson J.K."/>
            <person name="James T.Y."/>
            <person name="O'Malley M.A."/>
            <person name="Stajich J.E."/>
            <person name="Spatafora J.W."/>
            <person name="Visel A."/>
            <person name="Grigoriev I.V."/>
        </authorList>
    </citation>
    <scope>NUCLEOTIDE SEQUENCE [LARGE SCALE GENOMIC DNA]</scope>
    <source>
        <strain evidence="9 10">NRRL 2496</strain>
    </source>
</reference>
<evidence type="ECO:0000256" key="7">
    <source>
        <dbReference type="ARBA" id="ARBA00023136"/>
    </source>
</evidence>
<keyword evidence="5" id="KW-0256">Endoplasmic reticulum</keyword>
<evidence type="ECO:0000313" key="10">
    <source>
        <dbReference type="Proteomes" id="UP000242180"/>
    </source>
</evidence>
<keyword evidence="4 8" id="KW-0812">Transmembrane</keyword>
<comment type="subcellular location">
    <subcellularLocation>
        <location evidence="1">Endoplasmic reticulum membrane</location>
        <topology evidence="1">Multi-pass membrane protein</topology>
    </subcellularLocation>
</comment>
<feature type="transmembrane region" description="Helical" evidence="8">
    <location>
        <begin position="29"/>
        <end position="47"/>
    </location>
</feature>
<dbReference type="AlphaFoldDB" id="A0A1X2HPC1"/>
<keyword evidence="10" id="KW-1185">Reference proteome</keyword>
<keyword evidence="7 8" id="KW-0472">Membrane</keyword>
<dbReference type="GO" id="GO:0000045">
    <property type="term" value="P:autophagosome assembly"/>
    <property type="evidence" value="ECO:0007669"/>
    <property type="project" value="TreeGrafter"/>
</dbReference>
<evidence type="ECO:0000313" key="9">
    <source>
        <dbReference type="EMBL" id="ORZ01198.1"/>
    </source>
</evidence>
<dbReference type="Proteomes" id="UP000242180">
    <property type="component" value="Unassembled WGS sequence"/>
</dbReference>
<dbReference type="PANTHER" id="PTHR20994:SF0">
    <property type="entry name" value="ER MEMBRANE PROTEIN COMPLEX SUBUNIT 6"/>
    <property type="match status" value="1"/>
</dbReference>
<proteinExistence type="inferred from homology"/>
<organism evidence="9 10">
    <name type="scientific">Syncephalastrum racemosum</name>
    <name type="common">Filamentous fungus</name>
    <dbReference type="NCBI Taxonomy" id="13706"/>
    <lineage>
        <taxon>Eukaryota</taxon>
        <taxon>Fungi</taxon>
        <taxon>Fungi incertae sedis</taxon>
        <taxon>Mucoromycota</taxon>
        <taxon>Mucoromycotina</taxon>
        <taxon>Mucoromycetes</taxon>
        <taxon>Mucorales</taxon>
        <taxon>Syncephalastraceae</taxon>
        <taxon>Syncephalastrum</taxon>
    </lineage>
</organism>
<comment type="caution">
    <text evidence="9">The sequence shown here is derived from an EMBL/GenBank/DDBJ whole genome shotgun (WGS) entry which is preliminary data.</text>
</comment>